<sequence length="284" mass="31980">MNEKMKKEKMESPLNEPKDCRTEHNLAETAEISDRRIQSLQEAWRFQLDESKKNRSLAVIRQAAEEKQIRQYPSFRENLWNQFCFLPWKCRAAQGGMLLAAMLLAGWLNSKHADGRDSIIVCSVFLVFAGNICLSGVARLFSWHMAELEQTLYLNLKQMVCIRMLEAGILDLVILSLLAGMTGRLNSLGTGAYLLYMLVPFLWSDVLYLHMLTAFRNGAAGYRQISAGILCGLLAFFPVFFEHAYEAAYLPWWRGLGLAGAVLLAAEIYGILGKIEGGDSLCLN</sequence>
<dbReference type="OrthoDB" id="2223278at2"/>
<proteinExistence type="predicted"/>
<dbReference type="Proteomes" id="UP000474104">
    <property type="component" value="Unassembled WGS sequence"/>
</dbReference>
<keyword evidence="2" id="KW-0812">Transmembrane</keyword>
<dbReference type="EMBL" id="VIRB01000076">
    <property type="protein sequence ID" value="NDO69445.1"/>
    <property type="molecule type" value="Genomic_DNA"/>
</dbReference>
<name>A0A9X5H6V8_9FIRM</name>
<accession>A0A9X5H6V8</accession>
<keyword evidence="2" id="KW-1133">Transmembrane helix</keyword>
<gene>
    <name evidence="3" type="ORF">FMM80_12455</name>
</gene>
<feature type="transmembrane region" description="Helical" evidence="2">
    <location>
        <begin position="118"/>
        <end position="141"/>
    </location>
</feature>
<feature type="transmembrane region" description="Helical" evidence="2">
    <location>
        <begin position="227"/>
        <end position="245"/>
    </location>
</feature>
<evidence type="ECO:0000313" key="3">
    <source>
        <dbReference type="EMBL" id="NDO69445.1"/>
    </source>
</evidence>
<dbReference type="AlphaFoldDB" id="A0A9X5H6V8"/>
<evidence type="ECO:0000313" key="4">
    <source>
        <dbReference type="Proteomes" id="UP000474104"/>
    </source>
</evidence>
<feature type="transmembrane region" description="Helical" evidence="2">
    <location>
        <begin position="95"/>
        <end position="112"/>
    </location>
</feature>
<feature type="region of interest" description="Disordered" evidence="1">
    <location>
        <begin position="1"/>
        <end position="22"/>
    </location>
</feature>
<protein>
    <submittedName>
        <fullName evidence="3">Uncharacterized protein</fullName>
    </submittedName>
</protein>
<evidence type="ECO:0000256" key="2">
    <source>
        <dbReference type="SAM" id="Phobius"/>
    </source>
</evidence>
<feature type="transmembrane region" description="Helical" evidence="2">
    <location>
        <begin position="251"/>
        <end position="272"/>
    </location>
</feature>
<evidence type="ECO:0000256" key="1">
    <source>
        <dbReference type="SAM" id="MobiDB-lite"/>
    </source>
</evidence>
<keyword evidence="2" id="KW-0472">Membrane</keyword>
<organism evidence="3 4">
    <name type="scientific">Schaedlerella arabinosiphila</name>
    <dbReference type="NCBI Taxonomy" id="2044587"/>
    <lineage>
        <taxon>Bacteria</taxon>
        <taxon>Bacillati</taxon>
        <taxon>Bacillota</taxon>
        <taxon>Clostridia</taxon>
        <taxon>Lachnospirales</taxon>
        <taxon>Lachnospiraceae</taxon>
        <taxon>Schaedlerella</taxon>
    </lineage>
</organism>
<feature type="transmembrane region" description="Helical" evidence="2">
    <location>
        <begin position="162"/>
        <end position="181"/>
    </location>
</feature>
<feature type="transmembrane region" description="Helical" evidence="2">
    <location>
        <begin position="193"/>
        <end position="215"/>
    </location>
</feature>
<reference evidence="3 4" key="1">
    <citation type="submission" date="2019-07" db="EMBL/GenBank/DDBJ databases">
        <title>Draft genome sequences of 15 bacterial species constituting the stable defined intestinal microbiota of the GM15 gnotobiotic mouse model.</title>
        <authorList>
            <person name="Elie C."/>
            <person name="Mathieu A."/>
            <person name="Saliou A."/>
            <person name="Darnaud M."/>
            <person name="Leulier F."/>
            <person name="Tamellini A."/>
        </authorList>
    </citation>
    <scope>NUCLEOTIDE SEQUENCE [LARGE SCALE GENOMIC DNA]</scope>
    <source>
        <strain evidence="4">ASF 502</strain>
    </source>
</reference>
<comment type="caution">
    <text evidence="3">The sequence shown here is derived from an EMBL/GenBank/DDBJ whole genome shotgun (WGS) entry which is preliminary data.</text>
</comment>
<dbReference type="RefSeq" id="WP_004074780.1">
    <property type="nucleotide sequence ID" value="NZ_VIRB01000076.1"/>
</dbReference>